<evidence type="ECO:0000256" key="3">
    <source>
        <dbReference type="ARBA" id="ARBA00022679"/>
    </source>
</evidence>
<feature type="region of interest" description="Disordered" evidence="4">
    <location>
        <begin position="50"/>
        <end position="79"/>
    </location>
</feature>
<dbReference type="FunFam" id="3.40.50.2000:FF:000040">
    <property type="entry name" value="UDP-glycosyltransferase 76C1"/>
    <property type="match status" value="1"/>
</dbReference>
<evidence type="ECO:0000256" key="2">
    <source>
        <dbReference type="ARBA" id="ARBA00022676"/>
    </source>
</evidence>
<dbReference type="FunFam" id="3.40.50.2000:FF:000120">
    <property type="entry name" value="UDP-glycosyltransferase 76C1"/>
    <property type="match status" value="1"/>
</dbReference>
<sequence>MEERKGRRIIMFPVPFPGHFNPMIQLAGIFHHRGFSVTILHTSFNAPDPSRHPHFTFRTIPHSKEGEGEEEDPLSKSQTSKMDLVSLIRVLKQKYAEPFRKSLAEEVGRGETVCCLISDAIWGRNTEDAAKEVGVRRVVLRTGGAASFCAFVAFPLLRDKGYFSIQQDSRSDDLVIELPPLKFKDLPVIETNEPEELYRIINDMVEGAKSSSGVIWNTFEDLERPQLMELISNFQAPFFPIGPFHKHCDDLPSIKKKKEDDAITHWLDKQDPNSVVYASFGSLADIEEKEFLEIAWGLRNSEQPFLWVVRMGSVRGTEWLESLPTGFMDNIGHKGKIVKWVNQLEVLAHPAVGAFWTHCGWNSTLESICEGVPMICTPCFTDQRVNARYIVDVWRVGMVLERSKMDKREIEKVVRRVMMIEREDGIRERCLDFKEKANICLSKDGSSSKYLDNLISHVLSFDSYAFAS</sequence>
<organism evidence="5">
    <name type="scientific">Noccaea caerulescens</name>
    <name type="common">Alpine penny-cress</name>
    <name type="synonym">Thlaspi caerulescens</name>
    <dbReference type="NCBI Taxonomy" id="107243"/>
    <lineage>
        <taxon>Eukaryota</taxon>
        <taxon>Viridiplantae</taxon>
        <taxon>Streptophyta</taxon>
        <taxon>Embryophyta</taxon>
        <taxon>Tracheophyta</taxon>
        <taxon>Spermatophyta</taxon>
        <taxon>Magnoliopsida</taxon>
        <taxon>eudicotyledons</taxon>
        <taxon>Gunneridae</taxon>
        <taxon>Pentapetalae</taxon>
        <taxon>rosids</taxon>
        <taxon>malvids</taxon>
        <taxon>Brassicales</taxon>
        <taxon>Brassicaceae</taxon>
        <taxon>Coluteocarpeae</taxon>
        <taxon>Noccaea</taxon>
    </lineage>
</organism>
<dbReference type="Pfam" id="PF00201">
    <property type="entry name" value="UDPGT"/>
    <property type="match status" value="1"/>
</dbReference>
<name>A0A1J3ETN0_NOCCA</name>
<dbReference type="GO" id="GO:0080044">
    <property type="term" value="F:quercetin 7-O-glucosyltransferase activity"/>
    <property type="evidence" value="ECO:0007669"/>
    <property type="project" value="TreeGrafter"/>
</dbReference>
<comment type="similarity">
    <text evidence="1">Belongs to the UDP-glycosyltransferase family.</text>
</comment>
<keyword evidence="2" id="KW-0328">Glycosyltransferase</keyword>
<dbReference type="SUPFAM" id="SSF53756">
    <property type="entry name" value="UDP-Glycosyltransferase/glycogen phosphorylase"/>
    <property type="match status" value="1"/>
</dbReference>
<dbReference type="InterPro" id="IPR002213">
    <property type="entry name" value="UDP_glucos_trans"/>
</dbReference>
<evidence type="ECO:0000256" key="1">
    <source>
        <dbReference type="ARBA" id="ARBA00009995"/>
    </source>
</evidence>
<dbReference type="AlphaFoldDB" id="A0A1J3ETN0"/>
<dbReference type="EMBL" id="GEVK01017453">
    <property type="protein sequence ID" value="JAU35379.1"/>
    <property type="molecule type" value="Transcribed_RNA"/>
</dbReference>
<accession>A0A1J3ETN0</accession>
<dbReference type="PANTHER" id="PTHR11926:SF1374">
    <property type="entry name" value="UDP-GLYCOSYLTRANSFERASE 76F1-RELATED"/>
    <property type="match status" value="1"/>
</dbReference>
<proteinExistence type="inferred from homology"/>
<dbReference type="CDD" id="cd03784">
    <property type="entry name" value="GT1_Gtf-like"/>
    <property type="match status" value="1"/>
</dbReference>
<dbReference type="GO" id="GO:0080043">
    <property type="term" value="F:quercetin 3-O-glucosyltransferase activity"/>
    <property type="evidence" value="ECO:0007669"/>
    <property type="project" value="TreeGrafter"/>
</dbReference>
<dbReference type="PANTHER" id="PTHR11926">
    <property type="entry name" value="GLUCOSYL/GLUCURONOSYL TRANSFERASES"/>
    <property type="match status" value="1"/>
</dbReference>
<dbReference type="Gene3D" id="3.40.50.2000">
    <property type="entry name" value="Glycogen Phosphorylase B"/>
    <property type="match status" value="2"/>
</dbReference>
<reference evidence="5" key="1">
    <citation type="submission" date="2016-07" db="EMBL/GenBank/DDBJ databases">
        <title>De novo transcriptome assembly of four accessions of the metal hyperaccumulator plant Noccaea caerulescens.</title>
        <authorList>
            <person name="Blande D."/>
            <person name="Halimaa P."/>
            <person name="Tervahauta A.I."/>
            <person name="Aarts M.G."/>
            <person name="Karenlampi S.O."/>
        </authorList>
    </citation>
    <scope>NUCLEOTIDE SEQUENCE</scope>
</reference>
<protein>
    <submittedName>
        <fullName evidence="5">UDP-glycosyltransferase 76F1</fullName>
    </submittedName>
</protein>
<evidence type="ECO:0000256" key="4">
    <source>
        <dbReference type="SAM" id="MobiDB-lite"/>
    </source>
</evidence>
<keyword evidence="3 5" id="KW-0808">Transferase</keyword>
<gene>
    <name evidence="5" type="ORF">LC_TR14593_c1_g1_i1_g.49809</name>
</gene>
<evidence type="ECO:0000313" key="5">
    <source>
        <dbReference type="EMBL" id="JAU35379.1"/>
    </source>
</evidence>